<sequence length="106" mass="11067">MDSVPLLPSFHCSLGIVTHVQAMLEKPGLIPMCNATSKKSPFAQGVGVAGRLSFSLVTRKGTLLPCFKAAETTTMLYSPDVAALDSNSNGPVAKKSVNGAIFPKGF</sequence>
<accession>A0A835HQI4</accession>
<organism evidence="1 2">
    <name type="scientific">Coptis chinensis</name>
    <dbReference type="NCBI Taxonomy" id="261450"/>
    <lineage>
        <taxon>Eukaryota</taxon>
        <taxon>Viridiplantae</taxon>
        <taxon>Streptophyta</taxon>
        <taxon>Embryophyta</taxon>
        <taxon>Tracheophyta</taxon>
        <taxon>Spermatophyta</taxon>
        <taxon>Magnoliopsida</taxon>
        <taxon>Ranunculales</taxon>
        <taxon>Ranunculaceae</taxon>
        <taxon>Coptidoideae</taxon>
        <taxon>Coptis</taxon>
    </lineage>
</organism>
<evidence type="ECO:0000313" key="2">
    <source>
        <dbReference type="Proteomes" id="UP000631114"/>
    </source>
</evidence>
<dbReference type="OrthoDB" id="529457at2759"/>
<evidence type="ECO:0000313" key="1">
    <source>
        <dbReference type="EMBL" id="KAF9603915.1"/>
    </source>
</evidence>
<reference evidence="1 2" key="1">
    <citation type="submission" date="2020-10" db="EMBL/GenBank/DDBJ databases">
        <title>The Coptis chinensis genome and diversification of protoberbering-type alkaloids.</title>
        <authorList>
            <person name="Wang B."/>
            <person name="Shu S."/>
            <person name="Song C."/>
            <person name="Liu Y."/>
        </authorList>
    </citation>
    <scope>NUCLEOTIDE SEQUENCE [LARGE SCALE GENOMIC DNA]</scope>
    <source>
        <strain evidence="1">HL-2020</strain>
        <tissue evidence="1">Leaf</tissue>
    </source>
</reference>
<dbReference type="Proteomes" id="UP000631114">
    <property type="component" value="Unassembled WGS sequence"/>
</dbReference>
<protein>
    <submittedName>
        <fullName evidence="1">Uncharacterized protein</fullName>
    </submittedName>
</protein>
<dbReference type="AlphaFoldDB" id="A0A835HQI4"/>
<comment type="caution">
    <text evidence="1">The sequence shown here is derived from an EMBL/GenBank/DDBJ whole genome shotgun (WGS) entry which is preliminary data.</text>
</comment>
<proteinExistence type="predicted"/>
<gene>
    <name evidence="1" type="ORF">IFM89_038825</name>
</gene>
<keyword evidence="2" id="KW-1185">Reference proteome</keyword>
<dbReference type="EMBL" id="JADFTS010000006">
    <property type="protein sequence ID" value="KAF9603915.1"/>
    <property type="molecule type" value="Genomic_DNA"/>
</dbReference>
<name>A0A835HQI4_9MAGN</name>